<proteinExistence type="inferred from homology"/>
<feature type="binding site" evidence="6">
    <location>
        <position position="167"/>
    </location>
    <ligand>
        <name>AMP</name>
        <dbReference type="ChEBI" id="CHEBI:456215"/>
    </ligand>
</feature>
<dbReference type="InterPro" id="IPR027417">
    <property type="entry name" value="P-loop_NTPase"/>
</dbReference>
<evidence type="ECO:0000259" key="9">
    <source>
        <dbReference type="Pfam" id="PF05191"/>
    </source>
</evidence>
<evidence type="ECO:0000256" key="5">
    <source>
        <dbReference type="ARBA" id="ARBA00022840"/>
    </source>
</evidence>
<dbReference type="UniPathway" id="UPA00588">
    <property type="reaction ID" value="UER00649"/>
</dbReference>
<feature type="binding site" evidence="6">
    <location>
        <position position="156"/>
    </location>
    <ligand>
        <name>AMP</name>
        <dbReference type="ChEBI" id="CHEBI:456215"/>
    </ligand>
</feature>
<accession>A0A6L5JYC0</accession>
<dbReference type="GO" id="GO:0004017">
    <property type="term" value="F:AMP kinase activity"/>
    <property type="evidence" value="ECO:0007669"/>
    <property type="project" value="UniProtKB-UniRule"/>
</dbReference>
<comment type="pathway">
    <text evidence="6">Purine metabolism; AMP biosynthesis via salvage pathway; AMP from ADP: step 1/1.</text>
</comment>
<sequence>MRLILLGAPGAGKGTQAQFIREKYQIPQISTGDMLRAAVKAGTPLGIEAKKVMDAGGLVSDDIIIGLVKDRLTQADCQAGYLFDGFPRTIPQAEAMKAAGVAIDYVLEIAVDDSEIVERMSGRRVHPASGRSYHVRFNPPKVEGVDDVTGEPLVQRDDDREETVKKRLEVYHQQTRPLVDYYAQWAASGDAAAPQCRRIAGVGSVDEIRERAFNALK</sequence>
<protein>
    <recommendedName>
        <fullName evidence="6 8">Adenylate kinase</fullName>
        <shortName evidence="6">AK</shortName>
        <ecNumber evidence="6 8">2.7.4.3</ecNumber>
    </recommendedName>
    <alternativeName>
        <fullName evidence="6">ATP-AMP transphosphorylase</fullName>
    </alternativeName>
    <alternativeName>
        <fullName evidence="6">ATP:AMP phosphotransferase</fullName>
    </alternativeName>
    <alternativeName>
        <fullName evidence="6">Adenylate monophosphate kinase</fullName>
    </alternativeName>
</protein>
<dbReference type="InterPro" id="IPR007862">
    <property type="entry name" value="Adenylate_kinase_lid-dom"/>
</dbReference>
<comment type="caution">
    <text evidence="6">Lacks conserved residue(s) required for the propagation of feature annotation.</text>
</comment>
<evidence type="ECO:0000256" key="2">
    <source>
        <dbReference type="ARBA" id="ARBA00022727"/>
    </source>
</evidence>
<feature type="region of interest" description="NMP" evidence="6">
    <location>
        <begin position="30"/>
        <end position="59"/>
    </location>
</feature>
<dbReference type="InterPro" id="IPR033690">
    <property type="entry name" value="Adenylat_kinase_CS"/>
</dbReference>
<dbReference type="SUPFAM" id="SSF52540">
    <property type="entry name" value="P-loop containing nucleoside triphosphate hydrolases"/>
    <property type="match status" value="1"/>
</dbReference>
<reference evidence="10 11" key="1">
    <citation type="submission" date="2019-10" db="EMBL/GenBank/DDBJ databases">
        <title>Whole-genome sequence of the purple nonsulfur photosynthetic bacterium Rhodocyclus tenuis.</title>
        <authorList>
            <person name="Kyndt J.A."/>
            <person name="Meyer T.E."/>
        </authorList>
    </citation>
    <scope>NUCLEOTIDE SEQUENCE [LARGE SCALE GENOMIC DNA]</scope>
    <source>
        <strain evidence="10 11">DSM 110</strain>
    </source>
</reference>
<evidence type="ECO:0000256" key="4">
    <source>
        <dbReference type="ARBA" id="ARBA00022777"/>
    </source>
</evidence>
<feature type="binding site" evidence="6">
    <location>
        <position position="123"/>
    </location>
    <ligand>
        <name>ATP</name>
        <dbReference type="ChEBI" id="CHEBI:30616"/>
    </ligand>
</feature>
<comment type="subunit">
    <text evidence="6 8">Monomer.</text>
</comment>
<organism evidence="10 11">
    <name type="scientific">Rhodocyclus tenuis</name>
    <name type="common">Rhodospirillum tenue</name>
    <dbReference type="NCBI Taxonomy" id="1066"/>
    <lineage>
        <taxon>Bacteria</taxon>
        <taxon>Pseudomonadati</taxon>
        <taxon>Pseudomonadota</taxon>
        <taxon>Betaproteobacteria</taxon>
        <taxon>Rhodocyclales</taxon>
        <taxon>Rhodocyclaceae</taxon>
        <taxon>Rhodocyclus</taxon>
    </lineage>
</organism>
<comment type="similarity">
    <text evidence="6 7">Belongs to the adenylate kinase family.</text>
</comment>
<dbReference type="Gene3D" id="3.40.50.300">
    <property type="entry name" value="P-loop containing nucleotide triphosphate hydrolases"/>
    <property type="match status" value="1"/>
</dbReference>
<evidence type="ECO:0000256" key="7">
    <source>
        <dbReference type="RuleBase" id="RU003330"/>
    </source>
</evidence>
<dbReference type="NCBIfam" id="NF001380">
    <property type="entry name" value="PRK00279.1-2"/>
    <property type="match status" value="1"/>
</dbReference>
<dbReference type="FunFam" id="3.40.50.300:FF:000106">
    <property type="entry name" value="Adenylate kinase mitochondrial"/>
    <property type="match status" value="1"/>
</dbReference>
<comment type="subcellular location">
    <subcellularLocation>
        <location evidence="6 8">Cytoplasm</location>
    </subcellularLocation>
</comment>
<dbReference type="PROSITE" id="PS00113">
    <property type="entry name" value="ADENYLATE_KINASE"/>
    <property type="match status" value="1"/>
</dbReference>
<dbReference type="EMBL" id="WIXJ01000006">
    <property type="protein sequence ID" value="MQY52031.1"/>
    <property type="molecule type" value="Genomic_DNA"/>
</dbReference>
<evidence type="ECO:0000256" key="3">
    <source>
        <dbReference type="ARBA" id="ARBA00022741"/>
    </source>
</evidence>
<keyword evidence="6" id="KW-0963">Cytoplasm</keyword>
<dbReference type="PANTHER" id="PTHR23359">
    <property type="entry name" value="NUCLEOTIDE KINASE"/>
    <property type="match status" value="1"/>
</dbReference>
<feature type="binding site" evidence="6">
    <location>
        <position position="203"/>
    </location>
    <ligand>
        <name>ATP</name>
        <dbReference type="ChEBI" id="CHEBI:30616"/>
    </ligand>
</feature>
<keyword evidence="3 6" id="KW-0547">Nucleotide-binding</keyword>
<feature type="binding site" evidence="6">
    <location>
        <position position="31"/>
    </location>
    <ligand>
        <name>AMP</name>
        <dbReference type="ChEBI" id="CHEBI:456215"/>
    </ligand>
</feature>
<dbReference type="NCBIfam" id="NF001379">
    <property type="entry name" value="PRK00279.1-1"/>
    <property type="match status" value="1"/>
</dbReference>
<feature type="binding site" evidence="6">
    <location>
        <begin position="10"/>
        <end position="15"/>
    </location>
    <ligand>
        <name>ATP</name>
        <dbReference type="ChEBI" id="CHEBI:30616"/>
    </ligand>
</feature>
<dbReference type="Pfam" id="PF05191">
    <property type="entry name" value="ADK_lid"/>
    <property type="match status" value="1"/>
</dbReference>
<evidence type="ECO:0000256" key="8">
    <source>
        <dbReference type="RuleBase" id="RU003331"/>
    </source>
</evidence>
<feature type="region of interest" description="LID" evidence="6">
    <location>
        <begin position="122"/>
        <end position="159"/>
    </location>
</feature>
<dbReference type="CDD" id="cd01428">
    <property type="entry name" value="ADK"/>
    <property type="match status" value="1"/>
</dbReference>
<feature type="binding site" evidence="6">
    <location>
        <begin position="57"/>
        <end position="59"/>
    </location>
    <ligand>
        <name>AMP</name>
        <dbReference type="ChEBI" id="CHEBI:456215"/>
    </ligand>
</feature>
<dbReference type="Proteomes" id="UP000480275">
    <property type="component" value="Unassembled WGS sequence"/>
</dbReference>
<dbReference type="GO" id="GO:0005524">
    <property type="term" value="F:ATP binding"/>
    <property type="evidence" value="ECO:0007669"/>
    <property type="project" value="UniProtKB-UniRule"/>
</dbReference>
<dbReference type="NCBIfam" id="NF001381">
    <property type="entry name" value="PRK00279.1-3"/>
    <property type="match status" value="1"/>
</dbReference>
<feature type="domain" description="Adenylate kinase active site lid" evidence="9">
    <location>
        <begin position="123"/>
        <end position="158"/>
    </location>
</feature>
<evidence type="ECO:0000313" key="11">
    <source>
        <dbReference type="Proteomes" id="UP000480275"/>
    </source>
</evidence>
<dbReference type="AlphaFoldDB" id="A0A6L5JYC0"/>
<comment type="caution">
    <text evidence="10">The sequence shown here is derived from an EMBL/GenBank/DDBJ whole genome shotgun (WGS) entry which is preliminary data.</text>
</comment>
<keyword evidence="4 6" id="KW-0418">Kinase</keyword>
<feature type="binding site" evidence="6">
    <location>
        <begin position="85"/>
        <end position="88"/>
    </location>
    <ligand>
        <name>AMP</name>
        <dbReference type="ChEBI" id="CHEBI:456215"/>
    </ligand>
</feature>
<dbReference type="InterPro" id="IPR000850">
    <property type="entry name" value="Adenylat/UMP-CMP_kin"/>
</dbReference>
<comment type="domain">
    <text evidence="6">Consists of three domains, a large central CORE domain and two small peripheral domains, NMPbind and LID, which undergo movements during catalysis. The LID domain closes over the site of phosphoryl transfer upon ATP binding. Assembling and dissambling the active center during each catalytic cycle provides an effective means to prevent ATP hydrolysis.</text>
</comment>
<dbReference type="NCBIfam" id="NF011100">
    <property type="entry name" value="PRK14527.1"/>
    <property type="match status" value="1"/>
</dbReference>
<feature type="binding site" evidence="6">
    <location>
        <position position="92"/>
    </location>
    <ligand>
        <name>AMP</name>
        <dbReference type="ChEBI" id="CHEBI:456215"/>
    </ligand>
</feature>
<dbReference type="NCBIfam" id="TIGR01351">
    <property type="entry name" value="adk"/>
    <property type="match status" value="1"/>
</dbReference>
<name>A0A6L5JYC0_RHOTE</name>
<feature type="binding site" evidence="6">
    <location>
        <begin position="132"/>
        <end position="133"/>
    </location>
    <ligand>
        <name>ATP</name>
        <dbReference type="ChEBI" id="CHEBI:30616"/>
    </ligand>
</feature>
<dbReference type="HAMAP" id="MF_00235">
    <property type="entry name" value="Adenylate_kinase_Adk"/>
    <property type="match status" value="1"/>
</dbReference>
<keyword evidence="2 6" id="KW-0545">Nucleotide biosynthesis</keyword>
<dbReference type="GO" id="GO:0044209">
    <property type="term" value="P:AMP salvage"/>
    <property type="evidence" value="ECO:0007669"/>
    <property type="project" value="UniProtKB-UniRule"/>
</dbReference>
<evidence type="ECO:0000256" key="6">
    <source>
        <dbReference type="HAMAP-Rule" id="MF_00235"/>
    </source>
</evidence>
<dbReference type="OrthoDB" id="9805030at2"/>
<gene>
    <name evidence="6" type="primary">adk</name>
    <name evidence="10" type="ORF">GHK24_09615</name>
</gene>
<keyword evidence="5 6" id="KW-0067">ATP-binding</keyword>
<comment type="function">
    <text evidence="6">Catalyzes the reversible transfer of the terminal phosphate group between ATP and AMP. Plays an important role in cellular energy homeostasis and in adenine nucleotide metabolism.</text>
</comment>
<evidence type="ECO:0000313" key="10">
    <source>
        <dbReference type="EMBL" id="MQY52031.1"/>
    </source>
</evidence>
<dbReference type="Pfam" id="PF00406">
    <property type="entry name" value="ADK"/>
    <property type="match status" value="1"/>
</dbReference>
<evidence type="ECO:0000256" key="1">
    <source>
        <dbReference type="ARBA" id="ARBA00022679"/>
    </source>
</evidence>
<feature type="binding site" evidence="6">
    <location>
        <position position="36"/>
    </location>
    <ligand>
        <name>AMP</name>
        <dbReference type="ChEBI" id="CHEBI:456215"/>
    </ligand>
</feature>
<dbReference type="GO" id="GO:0005737">
    <property type="term" value="C:cytoplasm"/>
    <property type="evidence" value="ECO:0007669"/>
    <property type="project" value="UniProtKB-SubCell"/>
</dbReference>
<dbReference type="PRINTS" id="PR00094">
    <property type="entry name" value="ADENYLTKNASE"/>
</dbReference>
<keyword evidence="1 6" id="KW-0808">Transferase</keyword>
<dbReference type="InterPro" id="IPR006259">
    <property type="entry name" value="Adenyl_kin_sub"/>
</dbReference>
<dbReference type="EC" id="2.7.4.3" evidence="6 8"/>
<comment type="catalytic activity">
    <reaction evidence="6 8">
        <text>AMP + ATP = 2 ADP</text>
        <dbReference type="Rhea" id="RHEA:12973"/>
        <dbReference type="ChEBI" id="CHEBI:30616"/>
        <dbReference type="ChEBI" id="CHEBI:456215"/>
        <dbReference type="ChEBI" id="CHEBI:456216"/>
        <dbReference type="EC" id="2.7.4.3"/>
    </reaction>
</comment>